<evidence type="ECO:0000256" key="1">
    <source>
        <dbReference type="ARBA" id="ARBA00004141"/>
    </source>
</evidence>
<dbReference type="EnsemblProtists" id="EOD21329">
    <property type="protein sequence ID" value="EOD21329"/>
    <property type="gene ID" value="EMIHUDRAFT_458408"/>
</dbReference>
<evidence type="ECO:0000256" key="6">
    <source>
        <dbReference type="SAM" id="Phobius"/>
    </source>
</evidence>
<evidence type="ECO:0000256" key="4">
    <source>
        <dbReference type="ARBA" id="ARBA00023136"/>
    </source>
</evidence>
<dbReference type="RefSeq" id="XP_005773758.1">
    <property type="nucleotide sequence ID" value="XM_005773701.1"/>
</dbReference>
<protein>
    <recommendedName>
        <fullName evidence="7">Anoctamin transmembrane domain-containing protein</fullName>
    </recommendedName>
</protein>
<dbReference type="GO" id="GO:0016020">
    <property type="term" value="C:membrane"/>
    <property type="evidence" value="ECO:0007669"/>
    <property type="project" value="UniProtKB-SubCell"/>
</dbReference>
<dbReference type="PaxDb" id="2903-EOD21329"/>
<evidence type="ECO:0000259" key="7">
    <source>
        <dbReference type="Pfam" id="PF04547"/>
    </source>
</evidence>
<evidence type="ECO:0000256" key="2">
    <source>
        <dbReference type="ARBA" id="ARBA00022692"/>
    </source>
</evidence>
<proteinExistence type="predicted"/>
<dbReference type="PANTHER" id="PTHR12308:SF73">
    <property type="entry name" value="ANOCTAMIN"/>
    <property type="match status" value="1"/>
</dbReference>
<evidence type="ECO:0000313" key="8">
    <source>
        <dbReference type="EnsemblProtists" id="EOD21329"/>
    </source>
</evidence>
<dbReference type="Proteomes" id="UP000013827">
    <property type="component" value="Unassembled WGS sequence"/>
</dbReference>
<dbReference type="InterPro" id="IPR049452">
    <property type="entry name" value="Anoctamin_TM"/>
</dbReference>
<keyword evidence="4 6" id="KW-0472">Membrane</keyword>
<name>A0A0D3JCU4_EMIH1</name>
<accession>A0A0D3JCU4</accession>
<reference evidence="8" key="2">
    <citation type="submission" date="2024-10" db="UniProtKB">
        <authorList>
            <consortium name="EnsemblProtists"/>
        </authorList>
    </citation>
    <scope>IDENTIFICATION</scope>
</reference>
<dbReference type="GeneID" id="17266875"/>
<feature type="compositionally biased region" description="Acidic residues" evidence="5">
    <location>
        <begin position="488"/>
        <end position="498"/>
    </location>
</feature>
<feature type="transmembrane region" description="Helical" evidence="6">
    <location>
        <begin position="187"/>
        <end position="210"/>
    </location>
</feature>
<evidence type="ECO:0000256" key="5">
    <source>
        <dbReference type="SAM" id="MobiDB-lite"/>
    </source>
</evidence>
<feature type="transmembrane region" description="Helical" evidence="6">
    <location>
        <begin position="335"/>
        <end position="359"/>
    </location>
</feature>
<dbReference type="GO" id="GO:0005254">
    <property type="term" value="F:chloride channel activity"/>
    <property type="evidence" value="ECO:0007669"/>
    <property type="project" value="TreeGrafter"/>
</dbReference>
<feature type="transmembrane region" description="Helical" evidence="6">
    <location>
        <begin position="395"/>
        <end position="416"/>
    </location>
</feature>
<feature type="region of interest" description="Disordered" evidence="5">
    <location>
        <begin position="473"/>
        <end position="519"/>
    </location>
</feature>
<keyword evidence="9" id="KW-1185">Reference proteome</keyword>
<dbReference type="eggNOG" id="KOG2513">
    <property type="taxonomic scope" value="Eukaryota"/>
</dbReference>
<dbReference type="AlphaFoldDB" id="A0A0D3JCU4"/>
<keyword evidence="2 6" id="KW-0812">Transmembrane</keyword>
<dbReference type="HOGENOM" id="CLU_525251_0_0_1"/>
<feature type="transmembrane region" description="Helical" evidence="6">
    <location>
        <begin position="259"/>
        <end position="278"/>
    </location>
</feature>
<feature type="domain" description="Anoctamin transmembrane" evidence="7">
    <location>
        <begin position="16"/>
        <end position="430"/>
    </location>
</feature>
<dbReference type="KEGG" id="ehx:EMIHUDRAFT_458408"/>
<organism evidence="8 9">
    <name type="scientific">Emiliania huxleyi (strain CCMP1516)</name>
    <dbReference type="NCBI Taxonomy" id="280463"/>
    <lineage>
        <taxon>Eukaryota</taxon>
        <taxon>Haptista</taxon>
        <taxon>Haptophyta</taxon>
        <taxon>Prymnesiophyceae</taxon>
        <taxon>Isochrysidales</taxon>
        <taxon>Noelaerhabdaceae</taxon>
        <taxon>Emiliania</taxon>
    </lineage>
</organism>
<feature type="transmembrane region" description="Helical" evidence="6">
    <location>
        <begin position="95"/>
        <end position="113"/>
    </location>
</feature>
<sequence>MASDELLTRRPTRPQAEVVRPGFRGWPRVSPVTGETELYYPQHRRLAKYLVTGLVIAAQVVMMVCMIAMLYAAFFCIQSTNFSVAESLLLNLGCSTVWGISLELLNWVVWSRVAASLNRFENHRTAAAHETHLIAKIFVFFFIDCFLWFFLLAFFQIPFGSQIDGLLHKAGVVLDRPFERSDWVPRLGMTIGAVLSLTQWSMLLFADAYVPYWWSARAKRREAERASSKPPPPGADHAAQELGRAGGGGARRRRRRRRAGEGCGTMAEVLSQVALPAYDPLLDYSGMVTQFGYVAFFGVSFPLAALVCMLHTMLRLRSNALRLTQLSRRPRPQAVDGVGLWATLLFFEALVCALVNPLIVAVSSDQLDALACWTHELMRGDGDCGGGTVPMSARFLIAIAAEHVLLICAVLLYKLLPRETAAVRAQLQRQAFLFKKRYWETVEAERLLSGGPSTAGAGRPRAVSGFRLHAGGPPAVEYDAPWASGSELSDDLDEEEPEAPPPPPRPGGACELAAVSRRA</sequence>
<comment type="subcellular location">
    <subcellularLocation>
        <location evidence="1">Membrane</location>
        <topology evidence="1">Multi-pass membrane protein</topology>
    </subcellularLocation>
</comment>
<keyword evidence="3 6" id="KW-1133">Transmembrane helix</keyword>
<evidence type="ECO:0000256" key="3">
    <source>
        <dbReference type="ARBA" id="ARBA00022989"/>
    </source>
</evidence>
<evidence type="ECO:0000313" key="9">
    <source>
        <dbReference type="Proteomes" id="UP000013827"/>
    </source>
</evidence>
<feature type="transmembrane region" description="Helical" evidence="6">
    <location>
        <begin position="49"/>
        <end position="75"/>
    </location>
</feature>
<dbReference type="PANTHER" id="PTHR12308">
    <property type="entry name" value="ANOCTAMIN"/>
    <property type="match status" value="1"/>
</dbReference>
<dbReference type="Pfam" id="PF04547">
    <property type="entry name" value="Anoctamin"/>
    <property type="match status" value="1"/>
</dbReference>
<feature type="transmembrane region" description="Helical" evidence="6">
    <location>
        <begin position="133"/>
        <end position="157"/>
    </location>
</feature>
<dbReference type="OMA" id="ESFRIDM"/>
<dbReference type="InterPro" id="IPR007632">
    <property type="entry name" value="Anoctamin"/>
</dbReference>
<feature type="transmembrane region" description="Helical" evidence="6">
    <location>
        <begin position="290"/>
        <end position="314"/>
    </location>
</feature>
<reference evidence="9" key="1">
    <citation type="journal article" date="2013" name="Nature">
        <title>Pan genome of the phytoplankton Emiliania underpins its global distribution.</title>
        <authorList>
            <person name="Read B.A."/>
            <person name="Kegel J."/>
            <person name="Klute M.J."/>
            <person name="Kuo A."/>
            <person name="Lefebvre S.C."/>
            <person name="Maumus F."/>
            <person name="Mayer C."/>
            <person name="Miller J."/>
            <person name="Monier A."/>
            <person name="Salamov A."/>
            <person name="Young J."/>
            <person name="Aguilar M."/>
            <person name="Claverie J.M."/>
            <person name="Frickenhaus S."/>
            <person name="Gonzalez K."/>
            <person name="Herman E.K."/>
            <person name="Lin Y.C."/>
            <person name="Napier J."/>
            <person name="Ogata H."/>
            <person name="Sarno A.F."/>
            <person name="Shmutz J."/>
            <person name="Schroeder D."/>
            <person name="de Vargas C."/>
            <person name="Verret F."/>
            <person name="von Dassow P."/>
            <person name="Valentin K."/>
            <person name="Van de Peer Y."/>
            <person name="Wheeler G."/>
            <person name="Dacks J.B."/>
            <person name="Delwiche C.F."/>
            <person name="Dyhrman S.T."/>
            <person name="Glockner G."/>
            <person name="John U."/>
            <person name="Richards T."/>
            <person name="Worden A.Z."/>
            <person name="Zhang X."/>
            <person name="Grigoriev I.V."/>
            <person name="Allen A.E."/>
            <person name="Bidle K."/>
            <person name="Borodovsky M."/>
            <person name="Bowler C."/>
            <person name="Brownlee C."/>
            <person name="Cock J.M."/>
            <person name="Elias M."/>
            <person name="Gladyshev V.N."/>
            <person name="Groth M."/>
            <person name="Guda C."/>
            <person name="Hadaegh A."/>
            <person name="Iglesias-Rodriguez M.D."/>
            <person name="Jenkins J."/>
            <person name="Jones B.M."/>
            <person name="Lawson T."/>
            <person name="Leese F."/>
            <person name="Lindquist E."/>
            <person name="Lobanov A."/>
            <person name="Lomsadze A."/>
            <person name="Malik S.B."/>
            <person name="Marsh M.E."/>
            <person name="Mackinder L."/>
            <person name="Mock T."/>
            <person name="Mueller-Roeber B."/>
            <person name="Pagarete A."/>
            <person name="Parker M."/>
            <person name="Probert I."/>
            <person name="Quesneville H."/>
            <person name="Raines C."/>
            <person name="Rensing S.A."/>
            <person name="Riano-Pachon D.M."/>
            <person name="Richier S."/>
            <person name="Rokitta S."/>
            <person name="Shiraiwa Y."/>
            <person name="Soanes D.M."/>
            <person name="van der Giezen M."/>
            <person name="Wahlund T.M."/>
            <person name="Williams B."/>
            <person name="Wilson W."/>
            <person name="Wolfe G."/>
            <person name="Wurch L.L."/>
        </authorList>
    </citation>
    <scope>NUCLEOTIDE SEQUENCE</scope>
</reference>
<feature type="region of interest" description="Disordered" evidence="5">
    <location>
        <begin position="223"/>
        <end position="260"/>
    </location>
</feature>